<evidence type="ECO:0000313" key="4">
    <source>
        <dbReference type="EMBL" id="AFM12095.1"/>
    </source>
</evidence>
<dbReference type="AlphaFoldDB" id="I4B488"/>
<dbReference type="EMBL" id="CP002959">
    <property type="protein sequence ID" value="AFM12095.1"/>
    <property type="molecule type" value="Genomic_DNA"/>
</dbReference>
<reference evidence="4 5" key="1">
    <citation type="submission" date="2012-06" db="EMBL/GenBank/DDBJ databases">
        <title>The complete chromosome of genome of Turneriella parva DSM 21527.</title>
        <authorList>
            <consortium name="US DOE Joint Genome Institute (JGI-PGF)"/>
            <person name="Lucas S."/>
            <person name="Han J."/>
            <person name="Lapidus A."/>
            <person name="Bruce D."/>
            <person name="Goodwin L."/>
            <person name="Pitluck S."/>
            <person name="Peters L."/>
            <person name="Kyrpides N."/>
            <person name="Mavromatis K."/>
            <person name="Ivanova N."/>
            <person name="Mikhailova N."/>
            <person name="Chertkov O."/>
            <person name="Detter J.C."/>
            <person name="Tapia R."/>
            <person name="Han C."/>
            <person name="Land M."/>
            <person name="Hauser L."/>
            <person name="Markowitz V."/>
            <person name="Cheng J.-F."/>
            <person name="Hugenholtz P."/>
            <person name="Woyke T."/>
            <person name="Wu D."/>
            <person name="Gronow S."/>
            <person name="Wellnitz S."/>
            <person name="Brambilla E."/>
            <person name="Klenk H.-P."/>
            <person name="Eisen J.A."/>
        </authorList>
    </citation>
    <scope>NUCLEOTIDE SEQUENCE [LARGE SCALE GENOMIC DNA]</scope>
    <source>
        <strain evidence="5">ATCC BAA-1111 / DSM 21527 / NCTC 11395 / H</strain>
    </source>
</reference>
<proteinExistence type="predicted"/>
<dbReference type="Pfam" id="PF13649">
    <property type="entry name" value="Methyltransf_25"/>
    <property type="match status" value="1"/>
</dbReference>
<gene>
    <name evidence="4" type="ordered locus">Turpa_1447</name>
</gene>
<evidence type="ECO:0000259" key="3">
    <source>
        <dbReference type="Pfam" id="PF13649"/>
    </source>
</evidence>
<evidence type="ECO:0000313" key="5">
    <source>
        <dbReference type="Proteomes" id="UP000006048"/>
    </source>
</evidence>
<evidence type="ECO:0000256" key="1">
    <source>
        <dbReference type="ARBA" id="ARBA00022603"/>
    </source>
</evidence>
<dbReference type="RefSeq" id="WP_014802609.1">
    <property type="nucleotide sequence ID" value="NC_018020.1"/>
</dbReference>
<dbReference type="PANTHER" id="PTHR43861">
    <property type="entry name" value="TRANS-ACONITATE 2-METHYLTRANSFERASE-RELATED"/>
    <property type="match status" value="1"/>
</dbReference>
<dbReference type="PANTHER" id="PTHR43861:SF1">
    <property type="entry name" value="TRANS-ACONITATE 2-METHYLTRANSFERASE"/>
    <property type="match status" value="1"/>
</dbReference>
<dbReference type="GO" id="GO:0008168">
    <property type="term" value="F:methyltransferase activity"/>
    <property type="evidence" value="ECO:0007669"/>
    <property type="project" value="UniProtKB-KW"/>
</dbReference>
<organism evidence="4 5">
    <name type="scientific">Turneriella parva (strain ATCC BAA-1111 / DSM 21527 / NCTC 11395 / H)</name>
    <name type="common">Leptospira parva</name>
    <dbReference type="NCBI Taxonomy" id="869212"/>
    <lineage>
        <taxon>Bacteria</taxon>
        <taxon>Pseudomonadati</taxon>
        <taxon>Spirochaetota</taxon>
        <taxon>Spirochaetia</taxon>
        <taxon>Leptospirales</taxon>
        <taxon>Leptospiraceae</taxon>
        <taxon>Turneriella</taxon>
    </lineage>
</organism>
<dbReference type="STRING" id="869212.Turpa_1447"/>
<dbReference type="InterPro" id="IPR041698">
    <property type="entry name" value="Methyltransf_25"/>
</dbReference>
<dbReference type="Proteomes" id="UP000006048">
    <property type="component" value="Chromosome"/>
</dbReference>
<evidence type="ECO:0000256" key="2">
    <source>
        <dbReference type="ARBA" id="ARBA00022679"/>
    </source>
</evidence>
<keyword evidence="1 4" id="KW-0489">Methyltransferase</keyword>
<dbReference type="CDD" id="cd02440">
    <property type="entry name" value="AdoMet_MTases"/>
    <property type="match status" value="1"/>
</dbReference>
<keyword evidence="5" id="KW-1185">Reference proteome</keyword>
<name>I4B488_TURPD</name>
<feature type="domain" description="Methyltransferase" evidence="3">
    <location>
        <begin position="17"/>
        <end position="106"/>
    </location>
</feature>
<dbReference type="GO" id="GO:0032259">
    <property type="term" value="P:methylation"/>
    <property type="evidence" value="ECO:0007669"/>
    <property type="project" value="UniProtKB-KW"/>
</dbReference>
<dbReference type="HOGENOM" id="CLU_060397_3_0_12"/>
<dbReference type="InterPro" id="IPR029063">
    <property type="entry name" value="SAM-dependent_MTases_sf"/>
</dbReference>
<keyword evidence="2" id="KW-0808">Transferase</keyword>
<protein>
    <submittedName>
        <fullName evidence="4">Methyltransferase type 11</fullName>
    </submittedName>
</protein>
<dbReference type="OrthoDB" id="9789123at2"/>
<dbReference type="SUPFAM" id="SSF53335">
    <property type="entry name" value="S-adenosyl-L-methionine-dependent methyltransferases"/>
    <property type="match status" value="1"/>
</dbReference>
<dbReference type="Gene3D" id="3.40.50.150">
    <property type="entry name" value="Vaccinia Virus protein VP39"/>
    <property type="match status" value="1"/>
</dbReference>
<dbReference type="KEGG" id="tpx:Turpa_1447"/>
<accession>I4B488</accession>
<sequence>MSQRHFDGYCQNRRNALDVGCGSGGRIFRLLGEQGFKVSGIDASAEMVRLAAQQHSDAQLEVADIRSWRSDNSYDLIIAWDSIFHLLLHEHESVIRQLHGMLSEEGILIYSLGDAVGNHRSKWHGDEFPYGSIGVNENLRLLIQLGCQIRHVELDQYPQRHAFIIACAAPTATEV</sequence>